<dbReference type="Proteomes" id="UP001366085">
    <property type="component" value="Unassembled WGS sequence"/>
</dbReference>
<dbReference type="InterPro" id="IPR006035">
    <property type="entry name" value="Ureohydrolase"/>
</dbReference>
<sequence length="269" mass="27851">MTRFLIVPQWQGSPSARAMLLTDGASAIAGDLPRKDTTVLDVPLEAGESLGSGVLRLSSLLRVREQVREALTADPDEKWVLIGGDCSITVAALSQLDTDDLAVLWCDAQPDLQVPETSPSGAFSGMALSALLGEGEPRLALSPGIPRDRVVTLGVRAVDEAEPARQQGIVSIDADAVADPDAVAAALRATGATRVWVHIDVDVLDPSEFEGVSSAAPFGVTVAALVAAIRRVRDDLPLAGATIAGFAPRTPVDAVQDLGAVLRLIGAVA</sequence>
<comment type="similarity">
    <text evidence="4">Belongs to the arginase family.</text>
</comment>
<name>A0ABU8LIN0_9MICO</name>
<proteinExistence type="inferred from homology"/>
<accession>A0ABU8LIN0</accession>
<keyword evidence="6" id="KW-1185">Reference proteome</keyword>
<keyword evidence="2" id="KW-0378">Hydrolase</keyword>
<keyword evidence="1" id="KW-0479">Metal-binding</keyword>
<dbReference type="PANTHER" id="PTHR43782:SF3">
    <property type="entry name" value="ARGINASE"/>
    <property type="match status" value="1"/>
</dbReference>
<organism evidence="5 6">
    <name type="scientific">Microbacterium istanbulense</name>
    <dbReference type="NCBI Taxonomy" id="3122049"/>
    <lineage>
        <taxon>Bacteria</taxon>
        <taxon>Bacillati</taxon>
        <taxon>Actinomycetota</taxon>
        <taxon>Actinomycetes</taxon>
        <taxon>Micrococcales</taxon>
        <taxon>Microbacteriaceae</taxon>
        <taxon>Microbacterium</taxon>
    </lineage>
</organism>
<dbReference type="EMBL" id="JBBDGN010000003">
    <property type="protein sequence ID" value="MEJ1091176.1"/>
    <property type="molecule type" value="Genomic_DNA"/>
</dbReference>
<comment type="caution">
    <text evidence="5">The sequence shown here is derived from an EMBL/GenBank/DDBJ whole genome shotgun (WGS) entry which is preliminary data.</text>
</comment>
<evidence type="ECO:0000313" key="6">
    <source>
        <dbReference type="Proteomes" id="UP001366085"/>
    </source>
</evidence>
<gene>
    <name evidence="5" type="ORF">WDU93_05660</name>
</gene>
<evidence type="ECO:0000256" key="1">
    <source>
        <dbReference type="ARBA" id="ARBA00022723"/>
    </source>
</evidence>
<keyword evidence="3" id="KW-0464">Manganese</keyword>
<evidence type="ECO:0000256" key="4">
    <source>
        <dbReference type="PROSITE-ProRule" id="PRU00742"/>
    </source>
</evidence>
<reference evidence="5 6" key="1">
    <citation type="submission" date="2024-02" db="EMBL/GenBank/DDBJ databases">
        <authorList>
            <person name="Saticioglu I.B."/>
        </authorList>
    </citation>
    <scope>NUCLEOTIDE SEQUENCE [LARGE SCALE GENOMIC DNA]</scope>
    <source>
        <strain evidence="5 6">Mu-43</strain>
    </source>
</reference>
<dbReference type="PANTHER" id="PTHR43782">
    <property type="entry name" value="ARGINASE"/>
    <property type="match status" value="1"/>
</dbReference>
<dbReference type="PROSITE" id="PS51409">
    <property type="entry name" value="ARGINASE_2"/>
    <property type="match status" value="1"/>
</dbReference>
<dbReference type="CDD" id="cd09999">
    <property type="entry name" value="Arginase-like_1"/>
    <property type="match status" value="1"/>
</dbReference>
<evidence type="ECO:0000256" key="3">
    <source>
        <dbReference type="ARBA" id="ARBA00023211"/>
    </source>
</evidence>
<evidence type="ECO:0000313" key="5">
    <source>
        <dbReference type="EMBL" id="MEJ1091176.1"/>
    </source>
</evidence>
<evidence type="ECO:0000256" key="2">
    <source>
        <dbReference type="ARBA" id="ARBA00022801"/>
    </source>
</evidence>
<dbReference type="SUPFAM" id="SSF52768">
    <property type="entry name" value="Arginase/deacetylase"/>
    <property type="match status" value="1"/>
</dbReference>
<dbReference type="Pfam" id="PF00491">
    <property type="entry name" value="Arginase"/>
    <property type="match status" value="1"/>
</dbReference>
<protein>
    <submittedName>
        <fullName evidence="5">Arginase family protein</fullName>
    </submittedName>
</protein>
<dbReference type="RefSeq" id="WP_337318464.1">
    <property type="nucleotide sequence ID" value="NZ_JBBDGN010000003.1"/>
</dbReference>
<dbReference type="InterPro" id="IPR023696">
    <property type="entry name" value="Ureohydrolase_dom_sf"/>
</dbReference>
<dbReference type="Gene3D" id="3.40.800.10">
    <property type="entry name" value="Ureohydrolase domain"/>
    <property type="match status" value="1"/>
</dbReference>